<dbReference type="Gene3D" id="3.90.190.10">
    <property type="entry name" value="Protein tyrosine phosphatase superfamily"/>
    <property type="match status" value="1"/>
</dbReference>
<reference evidence="4" key="1">
    <citation type="submission" date="2021-04" db="EMBL/GenBank/DDBJ databases">
        <title>The complete genome sequence of Caulobacter sp. S6.</title>
        <authorList>
            <person name="Tang Y."/>
            <person name="Ouyang W."/>
            <person name="Liu Q."/>
            <person name="Huang B."/>
            <person name="Guo Z."/>
            <person name="Lei P."/>
        </authorList>
    </citation>
    <scope>NUCLEOTIDE SEQUENCE</scope>
    <source>
        <strain evidence="4">S6</strain>
    </source>
</reference>
<evidence type="ECO:0000256" key="2">
    <source>
        <dbReference type="SAM" id="MobiDB-lite"/>
    </source>
</evidence>
<name>A0A975FX19_9CAUL</name>
<dbReference type="EMBL" id="CP073078">
    <property type="protein sequence ID" value="QUD86721.1"/>
    <property type="molecule type" value="Genomic_DNA"/>
</dbReference>
<dbReference type="AlphaFoldDB" id="A0A975FX19"/>
<dbReference type="KEGG" id="caul:KCG34_16775"/>
<evidence type="ECO:0000256" key="1">
    <source>
        <dbReference type="ARBA" id="ARBA00009580"/>
    </source>
</evidence>
<gene>
    <name evidence="4" type="ORF">KCG34_16775</name>
</gene>
<organism evidence="4 5">
    <name type="scientific">Phenylobacterium montanum</name>
    <dbReference type="NCBI Taxonomy" id="2823693"/>
    <lineage>
        <taxon>Bacteria</taxon>
        <taxon>Pseudomonadati</taxon>
        <taxon>Pseudomonadota</taxon>
        <taxon>Alphaproteobacteria</taxon>
        <taxon>Caulobacterales</taxon>
        <taxon>Caulobacteraceae</taxon>
        <taxon>Phenylobacterium</taxon>
    </lineage>
</organism>
<keyword evidence="5" id="KW-1185">Reference proteome</keyword>
<dbReference type="GO" id="GO:0004721">
    <property type="term" value="F:phosphoprotein phosphatase activity"/>
    <property type="evidence" value="ECO:0007669"/>
    <property type="project" value="InterPro"/>
</dbReference>
<evidence type="ECO:0000313" key="4">
    <source>
        <dbReference type="EMBL" id="QUD86721.1"/>
    </source>
</evidence>
<accession>A0A975FX19</accession>
<sequence length="259" mass="28646">MTDRILPLEGVLNFRDYGGYATTSGGTLRRGRLYRSAHHGRATDADLAAMADLGIAVIVDLRRPNERRREPSRRPQGFDGQVIESDLGDVDDDPWWSFVRQSDLSEEAFRQYLMDYYRNAPFEPRHVDLYARYFQALGEADGAVLIHCAAGKDRTGLLAALTHHLTGVSREDLIADYLLTNVAISFEQRMPLMVQAISEGAGREPSEAAVRVAMGVDEAYLLQALAAIEAAHGDLDAYLEAVLGVDQALRERISARLVG</sequence>
<dbReference type="PROSITE" id="PS00383">
    <property type="entry name" value="TYR_PHOSPHATASE_1"/>
    <property type="match status" value="1"/>
</dbReference>
<feature type="region of interest" description="Disordered" evidence="2">
    <location>
        <begin position="66"/>
        <end position="86"/>
    </location>
</feature>
<comment type="similarity">
    <text evidence="1">Belongs to the protein-tyrosine phosphatase family.</text>
</comment>
<proteinExistence type="inferred from homology"/>
<protein>
    <submittedName>
        <fullName evidence="4">Tyrosine-protein phosphatase</fullName>
    </submittedName>
</protein>
<dbReference type="InterPro" id="IPR016130">
    <property type="entry name" value="Tyr_Pase_AS"/>
</dbReference>
<evidence type="ECO:0000313" key="5">
    <source>
        <dbReference type="Proteomes" id="UP000676409"/>
    </source>
</evidence>
<dbReference type="PROSITE" id="PS50056">
    <property type="entry name" value="TYR_PHOSPHATASE_2"/>
    <property type="match status" value="1"/>
</dbReference>
<dbReference type="InterPro" id="IPR029021">
    <property type="entry name" value="Prot-tyrosine_phosphatase-like"/>
</dbReference>
<feature type="domain" description="Tyrosine specific protein phosphatases" evidence="3">
    <location>
        <begin position="128"/>
        <end position="161"/>
    </location>
</feature>
<dbReference type="RefSeq" id="WP_211936774.1">
    <property type="nucleotide sequence ID" value="NZ_CP073078.1"/>
</dbReference>
<dbReference type="InterPro" id="IPR000387">
    <property type="entry name" value="Tyr_Pase_dom"/>
</dbReference>
<dbReference type="InterPro" id="IPR026893">
    <property type="entry name" value="Tyr/Ser_Pase_IphP-type"/>
</dbReference>
<dbReference type="PANTHER" id="PTHR31126">
    <property type="entry name" value="TYROSINE-PROTEIN PHOSPHATASE"/>
    <property type="match status" value="1"/>
</dbReference>
<dbReference type="Pfam" id="PF13350">
    <property type="entry name" value="Y_phosphatase3"/>
    <property type="match status" value="1"/>
</dbReference>
<dbReference type="Proteomes" id="UP000676409">
    <property type="component" value="Chromosome"/>
</dbReference>
<dbReference type="PANTHER" id="PTHR31126:SF1">
    <property type="entry name" value="TYROSINE SPECIFIC PROTEIN PHOSPHATASES DOMAIN-CONTAINING PROTEIN"/>
    <property type="match status" value="1"/>
</dbReference>
<evidence type="ECO:0000259" key="3">
    <source>
        <dbReference type="PROSITE" id="PS50056"/>
    </source>
</evidence>
<dbReference type="SUPFAM" id="SSF52799">
    <property type="entry name" value="(Phosphotyrosine protein) phosphatases II"/>
    <property type="match status" value="1"/>
</dbReference>